<keyword evidence="2" id="KW-1185">Reference proteome</keyword>
<evidence type="ECO:0000313" key="2">
    <source>
        <dbReference type="Proteomes" id="UP001265746"/>
    </source>
</evidence>
<dbReference type="EMBL" id="JAUJFL010000002">
    <property type="protein sequence ID" value="KAK2611426.1"/>
    <property type="molecule type" value="Genomic_DNA"/>
</dbReference>
<proteinExistence type="predicted"/>
<reference evidence="1" key="1">
    <citation type="submission" date="2023-06" db="EMBL/GenBank/DDBJ databases">
        <authorList>
            <person name="Noh H."/>
        </authorList>
    </citation>
    <scope>NUCLEOTIDE SEQUENCE</scope>
    <source>
        <strain evidence="1">DUCC20226</strain>
    </source>
</reference>
<dbReference type="Proteomes" id="UP001265746">
    <property type="component" value="Unassembled WGS sequence"/>
</dbReference>
<accession>A0AAD9W8Y6</accession>
<organism evidence="1 2">
    <name type="scientific">Phomopsis amygdali</name>
    <name type="common">Fusicoccum amygdali</name>
    <dbReference type="NCBI Taxonomy" id="1214568"/>
    <lineage>
        <taxon>Eukaryota</taxon>
        <taxon>Fungi</taxon>
        <taxon>Dikarya</taxon>
        <taxon>Ascomycota</taxon>
        <taxon>Pezizomycotina</taxon>
        <taxon>Sordariomycetes</taxon>
        <taxon>Sordariomycetidae</taxon>
        <taxon>Diaporthales</taxon>
        <taxon>Diaporthaceae</taxon>
        <taxon>Diaporthe</taxon>
    </lineage>
</organism>
<sequence length="147" mass="16802">MTKGQGEEILAAYTRILAPLVPLGSDGLARFYACLMWPWKYTDETMDTCVIKGWEWVEAHERVMKDHAERLVMGDRYHSLFDGDGWPFAEIEPKYQKDPFSLPSRSATAQVYQKSGKPEKVFYWQLAGFRPKITGLRSRGLATPAIV</sequence>
<evidence type="ECO:0000313" key="1">
    <source>
        <dbReference type="EMBL" id="KAK2611426.1"/>
    </source>
</evidence>
<name>A0AAD9W8Y6_PHOAM</name>
<protein>
    <submittedName>
        <fullName evidence="1">Uncharacterized protein</fullName>
    </submittedName>
</protein>
<gene>
    <name evidence="1" type="ORF">N8I77_004765</name>
</gene>
<dbReference type="AlphaFoldDB" id="A0AAD9W8Y6"/>
<comment type="caution">
    <text evidence="1">The sequence shown here is derived from an EMBL/GenBank/DDBJ whole genome shotgun (WGS) entry which is preliminary data.</text>
</comment>